<evidence type="ECO:0000313" key="1">
    <source>
        <dbReference type="EMBL" id="GGO92995.1"/>
    </source>
</evidence>
<comment type="caution">
    <text evidence="1">The sequence shown here is derived from an EMBL/GenBank/DDBJ whole genome shotgun (WGS) entry which is preliminary data.</text>
</comment>
<dbReference type="Proteomes" id="UP000641932">
    <property type="component" value="Unassembled WGS sequence"/>
</dbReference>
<organism evidence="1 2">
    <name type="scientific">Wenjunlia tyrosinilytica</name>
    <dbReference type="NCBI Taxonomy" id="1544741"/>
    <lineage>
        <taxon>Bacteria</taxon>
        <taxon>Bacillati</taxon>
        <taxon>Actinomycetota</taxon>
        <taxon>Actinomycetes</taxon>
        <taxon>Kitasatosporales</taxon>
        <taxon>Streptomycetaceae</taxon>
        <taxon>Wenjunlia</taxon>
    </lineage>
</organism>
<dbReference type="RefSeq" id="WP_189133523.1">
    <property type="nucleotide sequence ID" value="NZ_BMMS01000019.1"/>
</dbReference>
<dbReference type="AlphaFoldDB" id="A0A917ZSQ0"/>
<reference evidence="1" key="2">
    <citation type="submission" date="2020-09" db="EMBL/GenBank/DDBJ databases">
        <authorList>
            <person name="Sun Q."/>
            <person name="Zhou Y."/>
        </authorList>
    </citation>
    <scope>NUCLEOTIDE SEQUENCE</scope>
    <source>
        <strain evidence="1">CGMCC 4.7201</strain>
    </source>
</reference>
<protein>
    <submittedName>
        <fullName evidence="1">Uncharacterized protein</fullName>
    </submittedName>
</protein>
<proteinExistence type="predicted"/>
<keyword evidence="2" id="KW-1185">Reference proteome</keyword>
<name>A0A917ZSQ0_9ACTN</name>
<accession>A0A917ZSQ0</accession>
<dbReference type="EMBL" id="BMMS01000019">
    <property type="protein sequence ID" value="GGO92995.1"/>
    <property type="molecule type" value="Genomic_DNA"/>
</dbReference>
<reference evidence="1" key="1">
    <citation type="journal article" date="2014" name="Int. J. Syst. Evol. Microbiol.">
        <title>Complete genome sequence of Corynebacterium casei LMG S-19264T (=DSM 44701T), isolated from a smear-ripened cheese.</title>
        <authorList>
            <consortium name="US DOE Joint Genome Institute (JGI-PGF)"/>
            <person name="Walter F."/>
            <person name="Albersmeier A."/>
            <person name="Kalinowski J."/>
            <person name="Ruckert C."/>
        </authorList>
    </citation>
    <scope>NUCLEOTIDE SEQUENCE</scope>
    <source>
        <strain evidence="1">CGMCC 4.7201</strain>
    </source>
</reference>
<gene>
    <name evidence="1" type="ORF">GCM10012280_44460</name>
</gene>
<sequence>MPSRNPLVTGPFGQPVPPGAPEIARLSAAAVQGTLRGVHAGLYRDPDVEETLHQIPMPRTHAGHIDLLAEDYVPLPDRRPPTAAPGAAAQWWQNTQFASDSLFAELEYAVRSRVRGIEVIGAKGDGAARLSQAQACREENRPFVSLSINGSLRNSLTTGLPDRMAVSILVWMSGALAAAVVTTRFALAGDCSSAYRLRVPEDEWEEITEDTTRQPADGGHVVLPQGMMEKKNRLRATYHDIYFADVTSAAITDALLAHSAPAGVNSSCAVLDAALALVAAAHGLTVRPLGEFGPAWKPWTASAAIMRALSQGTGIPDLVIARDEVTARDLAQLLDAPA</sequence>
<evidence type="ECO:0000313" key="2">
    <source>
        <dbReference type="Proteomes" id="UP000641932"/>
    </source>
</evidence>